<comment type="caution">
    <text evidence="1">The sequence shown here is derived from an EMBL/GenBank/DDBJ whole genome shotgun (WGS) entry which is preliminary data.</text>
</comment>
<evidence type="ECO:0000313" key="2">
    <source>
        <dbReference type="Proteomes" id="UP001501758"/>
    </source>
</evidence>
<dbReference type="Proteomes" id="UP001501758">
    <property type="component" value="Unassembled WGS sequence"/>
</dbReference>
<proteinExistence type="predicted"/>
<accession>A0ABN1IXD8</accession>
<name>A0ABN1IXD8_9FLAO</name>
<dbReference type="EMBL" id="BAAAGE010000002">
    <property type="protein sequence ID" value="GAA0723159.1"/>
    <property type="molecule type" value="Genomic_DNA"/>
</dbReference>
<gene>
    <name evidence="1" type="ORF">GCM10009430_26320</name>
</gene>
<sequence length="243" mass="28558">MNSNRLQCPSCGANDSFIENKPNLYTCSYCNSVFEHVSVIDYKNVEDVLYNQVIALLEESTLLTPDQPKYLVNFYAKMEQIHAYLSPLDKSSFYHKLFSRFEKVLDQEIVRLHGMGVSLDASKEFLFEEGNYIKFYSLINYQKMKALHLSKIHHKKDGLLETLKIAQLAKDIQDKFIGEYHEEIVRCILFLLQELEEKERLSLYLDALCKQYKDNDNQTEQLESDIYEIIGKEGYTEFKKRNN</sequence>
<keyword evidence="2" id="KW-1185">Reference proteome</keyword>
<reference evidence="1 2" key="1">
    <citation type="journal article" date="2019" name="Int. J. Syst. Evol. Microbiol.">
        <title>The Global Catalogue of Microorganisms (GCM) 10K type strain sequencing project: providing services to taxonomists for standard genome sequencing and annotation.</title>
        <authorList>
            <consortium name="The Broad Institute Genomics Platform"/>
            <consortium name="The Broad Institute Genome Sequencing Center for Infectious Disease"/>
            <person name="Wu L."/>
            <person name="Ma J."/>
        </authorList>
    </citation>
    <scope>NUCLEOTIDE SEQUENCE [LARGE SCALE GENOMIC DNA]</scope>
    <source>
        <strain evidence="1 2">JCM 15974</strain>
    </source>
</reference>
<protein>
    <submittedName>
        <fullName evidence="1">Uncharacterized protein</fullName>
    </submittedName>
</protein>
<organism evidence="1 2">
    <name type="scientific">Aquimarina litoralis</name>
    <dbReference type="NCBI Taxonomy" id="584605"/>
    <lineage>
        <taxon>Bacteria</taxon>
        <taxon>Pseudomonadati</taxon>
        <taxon>Bacteroidota</taxon>
        <taxon>Flavobacteriia</taxon>
        <taxon>Flavobacteriales</taxon>
        <taxon>Flavobacteriaceae</taxon>
        <taxon>Aquimarina</taxon>
    </lineage>
</organism>
<dbReference type="RefSeq" id="WP_343912754.1">
    <property type="nucleotide sequence ID" value="NZ_BAAAGE010000002.1"/>
</dbReference>
<evidence type="ECO:0000313" key="1">
    <source>
        <dbReference type="EMBL" id="GAA0723159.1"/>
    </source>
</evidence>